<feature type="region of interest" description="Disordered" evidence="1">
    <location>
        <begin position="1"/>
        <end position="26"/>
    </location>
</feature>
<dbReference type="Proteomes" id="UP000306145">
    <property type="component" value="Unassembled WGS sequence"/>
</dbReference>
<name>A0A5C4QVT5_9ACTN</name>
<evidence type="ECO:0000256" key="1">
    <source>
        <dbReference type="SAM" id="MobiDB-lite"/>
    </source>
</evidence>
<reference evidence="2 3" key="1">
    <citation type="submission" date="2019-06" db="EMBL/GenBank/DDBJ databases">
        <title>Micromonospora ordensis sp. nov., isolated from deep marine sediment.</title>
        <authorList>
            <person name="Veyisoglu A."/>
            <person name="Carro L."/>
            <person name="Klenk H.-P."/>
            <person name="Sahin N."/>
        </authorList>
    </citation>
    <scope>NUCLEOTIDE SEQUENCE [LARGE SCALE GENOMIC DNA]</scope>
    <source>
        <strain evidence="2 3">S2509</strain>
    </source>
</reference>
<dbReference type="AlphaFoldDB" id="A0A5C4QVT5"/>
<keyword evidence="3" id="KW-1185">Reference proteome</keyword>
<protein>
    <submittedName>
        <fullName evidence="2">Uncharacterized protein</fullName>
    </submittedName>
</protein>
<comment type="caution">
    <text evidence="2">The sequence shown here is derived from an EMBL/GenBank/DDBJ whole genome shotgun (WGS) entry which is preliminary data.</text>
</comment>
<evidence type="ECO:0000313" key="2">
    <source>
        <dbReference type="EMBL" id="TNH30157.1"/>
    </source>
</evidence>
<sequence length="74" mass="7581">MDADQINQETAERLLGGGPVDPSAGPRPLVLLLSAVRAAPRPAELAGEGLAVQGFRSARLTPRPEAGGATHRDG</sequence>
<dbReference type="RefSeq" id="WP_139583896.1">
    <property type="nucleotide sequence ID" value="NZ_VDFY01000118.1"/>
</dbReference>
<accession>A0A5C4QVT5</accession>
<evidence type="ECO:0000313" key="3">
    <source>
        <dbReference type="Proteomes" id="UP000306145"/>
    </source>
</evidence>
<dbReference type="EMBL" id="VDFY01000118">
    <property type="protein sequence ID" value="TNH30157.1"/>
    <property type="molecule type" value="Genomic_DNA"/>
</dbReference>
<feature type="region of interest" description="Disordered" evidence="1">
    <location>
        <begin position="55"/>
        <end position="74"/>
    </location>
</feature>
<organism evidence="2 3">
    <name type="scientific">Micromonospora orduensis</name>
    <dbReference type="NCBI Taxonomy" id="1420891"/>
    <lineage>
        <taxon>Bacteria</taxon>
        <taxon>Bacillati</taxon>
        <taxon>Actinomycetota</taxon>
        <taxon>Actinomycetes</taxon>
        <taxon>Micromonosporales</taxon>
        <taxon>Micromonosporaceae</taxon>
        <taxon>Micromonospora</taxon>
    </lineage>
</organism>
<dbReference type="OrthoDB" id="3405601at2"/>
<proteinExistence type="predicted"/>
<gene>
    <name evidence="2" type="ORF">FHG89_08925</name>
</gene>